<feature type="binding site" evidence="9 13">
    <location>
        <position position="443"/>
    </location>
    <ligand>
        <name>Mn(2+)</name>
        <dbReference type="ChEBI" id="CHEBI:29035"/>
        <label>2</label>
    </ligand>
</feature>
<comment type="catalytic activity">
    <reaction evidence="1 9">
        <text>(2R)-2-phosphoglycerate = (2R)-3-phosphoglycerate</text>
        <dbReference type="Rhea" id="RHEA:15901"/>
        <dbReference type="ChEBI" id="CHEBI:58272"/>
        <dbReference type="ChEBI" id="CHEBI:58289"/>
        <dbReference type="EC" id="5.4.2.12"/>
    </reaction>
</comment>
<comment type="cofactor">
    <cofactor evidence="9">
        <name>Mn(2+)</name>
        <dbReference type="ChEBI" id="CHEBI:29035"/>
    </cofactor>
    <text evidence="9">Binds 2 manganese ions per subunit.</text>
</comment>
<feature type="binding site" evidence="9 13">
    <location>
        <position position="401"/>
    </location>
    <ligand>
        <name>Mn(2+)</name>
        <dbReference type="ChEBI" id="CHEBI:29035"/>
        <label>1</label>
    </ligand>
</feature>
<dbReference type="EMBL" id="PFIK01000055">
    <property type="protein sequence ID" value="PIX29923.1"/>
    <property type="molecule type" value="Genomic_DNA"/>
</dbReference>
<feature type="binding site" evidence="9 13">
    <location>
        <position position="405"/>
    </location>
    <ligand>
        <name>Mn(2+)</name>
        <dbReference type="ChEBI" id="CHEBI:29035"/>
        <label>1</label>
    </ligand>
</feature>
<feature type="binding site" evidence="9 12">
    <location>
        <position position="186"/>
    </location>
    <ligand>
        <name>substrate</name>
    </ligand>
</feature>
<keyword evidence="7 9" id="KW-0464">Manganese</keyword>
<feature type="binding site" evidence="9 13">
    <location>
        <position position="461"/>
    </location>
    <ligand>
        <name>Mn(2+)</name>
        <dbReference type="ChEBI" id="CHEBI:29035"/>
        <label>1</label>
    </ligand>
</feature>
<feature type="binding site" evidence="9 13">
    <location>
        <position position="442"/>
    </location>
    <ligand>
        <name>Mn(2+)</name>
        <dbReference type="ChEBI" id="CHEBI:29035"/>
        <label>2</label>
    </ligand>
</feature>
<dbReference type="InterPro" id="IPR017850">
    <property type="entry name" value="Alkaline_phosphatase_core_sf"/>
</dbReference>
<accession>A0A2M7K102</accession>
<dbReference type="Pfam" id="PF06415">
    <property type="entry name" value="iPGM_N"/>
    <property type="match status" value="1"/>
</dbReference>
<feature type="domain" description="Metalloenzyme" evidence="14">
    <location>
        <begin position="6"/>
        <end position="503"/>
    </location>
</feature>
<evidence type="ECO:0000256" key="4">
    <source>
        <dbReference type="ARBA" id="ARBA00008819"/>
    </source>
</evidence>
<dbReference type="HAMAP" id="MF_01038">
    <property type="entry name" value="GpmI"/>
    <property type="match status" value="1"/>
</dbReference>
<dbReference type="InterPro" id="IPR011258">
    <property type="entry name" value="BPG-indep_PGM_N"/>
</dbReference>
<feature type="binding site" evidence="9 13">
    <location>
        <position position="13"/>
    </location>
    <ligand>
        <name>Mn(2+)</name>
        <dbReference type="ChEBI" id="CHEBI:29035"/>
        <label>2</label>
    </ligand>
</feature>
<dbReference type="Proteomes" id="UP000229924">
    <property type="component" value="Unassembled WGS sequence"/>
</dbReference>
<evidence type="ECO:0000256" key="5">
    <source>
        <dbReference type="ARBA" id="ARBA00022723"/>
    </source>
</evidence>
<evidence type="ECO:0000313" key="16">
    <source>
        <dbReference type="EMBL" id="PIX29923.1"/>
    </source>
</evidence>
<dbReference type="SUPFAM" id="SSF64158">
    <property type="entry name" value="2,3-Bisphosphoglycerate-independent phosphoglycerate mutase, substrate-binding domain"/>
    <property type="match status" value="1"/>
</dbReference>
<protein>
    <recommendedName>
        <fullName evidence="9 10">2,3-bisphosphoglycerate-independent phosphoglycerate mutase</fullName>
        <shortName evidence="9">BPG-independent PGAM</shortName>
        <shortName evidence="9">Phosphoglyceromutase</shortName>
        <shortName evidence="9">iPGM</shortName>
        <ecNumber evidence="9 10">5.4.2.12</ecNumber>
    </recommendedName>
</protein>
<evidence type="ECO:0000256" key="1">
    <source>
        <dbReference type="ARBA" id="ARBA00000370"/>
    </source>
</evidence>
<keyword evidence="6 9" id="KW-0324">Glycolysis</keyword>
<dbReference type="AlphaFoldDB" id="A0A2M7K102"/>
<dbReference type="InterPro" id="IPR005995">
    <property type="entry name" value="Pgm_bpd_ind"/>
</dbReference>
<dbReference type="EC" id="5.4.2.12" evidence="9 10"/>
<gene>
    <name evidence="9" type="primary">gpmI</name>
    <name evidence="16" type="ORF">COZ63_02510</name>
</gene>
<proteinExistence type="inferred from homology"/>
<dbReference type="SUPFAM" id="SSF53649">
    <property type="entry name" value="Alkaline phosphatase-like"/>
    <property type="match status" value="1"/>
</dbReference>
<dbReference type="PANTHER" id="PTHR31637">
    <property type="entry name" value="2,3-BISPHOSPHOGLYCERATE-INDEPENDENT PHOSPHOGLYCERATE MUTASE"/>
    <property type="match status" value="1"/>
</dbReference>
<keyword evidence="5 9" id="KW-0479">Metal-binding</keyword>
<organism evidence="16 17">
    <name type="scientific">Candidatus Berkelbacteria bacterium CG_4_8_14_3_um_filter_42_13</name>
    <dbReference type="NCBI Taxonomy" id="1974505"/>
    <lineage>
        <taxon>Bacteria</taxon>
        <taxon>Candidatus Berkelbacteria</taxon>
    </lineage>
</organism>
<evidence type="ECO:0000256" key="12">
    <source>
        <dbReference type="PIRSR" id="PIRSR001492-2"/>
    </source>
</evidence>
<evidence type="ECO:0000256" key="3">
    <source>
        <dbReference type="ARBA" id="ARBA00004798"/>
    </source>
</evidence>
<evidence type="ECO:0000256" key="7">
    <source>
        <dbReference type="ARBA" id="ARBA00023211"/>
    </source>
</evidence>
<evidence type="ECO:0000259" key="15">
    <source>
        <dbReference type="Pfam" id="PF06415"/>
    </source>
</evidence>
<dbReference type="PIRSF" id="PIRSF001492">
    <property type="entry name" value="IPGAM"/>
    <property type="match status" value="1"/>
</dbReference>
<evidence type="ECO:0000256" key="8">
    <source>
        <dbReference type="ARBA" id="ARBA00023235"/>
    </source>
</evidence>
<keyword evidence="8 9" id="KW-0413">Isomerase</keyword>
<comment type="similarity">
    <text evidence="4 9">Belongs to the BPG-independent phosphoglycerate mutase family.</text>
</comment>
<feature type="domain" description="BPG-independent PGAM N-terminal" evidence="15">
    <location>
        <begin position="83"/>
        <end position="294"/>
    </location>
</feature>
<sequence>MREKARVALIVLDGWGLGPPWGGNAITAAKTSNMDYFWRNYCRTTLVACGEAVGLPSGTSGNSETGHLNIGAGRIVPQDLPYINTLIKDGQFFKNPRILAAFEQVKKNNSRLHLMGLVGFGRVHSDMSHLFALLKMARDNDLQQVYLDLFTDGRDSDPSSALSVLELITNRIQEIGIGRITTICGRYFAMDRDRNWGRTSRAYNALTKGEAEVSPSIRDVISRAYLRNITDEYIKPHLIVGDNQEKVLVGDNDAVIFFNFRPDRARQITRAFTTVRMPELPDRKILSNLYFLTFVNREPNPLGTPAFEPHIIKNTLAEVVSHAGLRQFHIAETEKYAHVTYFINGGCEEPFPGELQYMVPSPKVPTYDFTPAMSAAKITAKIVSVVWENFDLIIGNYANADMVGHVGNFYAAVQAIEFVDLCLGKITNALLKNNYVVFITADHGNAEEMLNPRTNQPQTEHTSNPVPLVIVSKDISVARLKLKPGGALSNIAPTILEIMGLEKPPEMTAISLIGS</sequence>
<dbReference type="GO" id="GO:0006007">
    <property type="term" value="P:glucose catabolic process"/>
    <property type="evidence" value="ECO:0007669"/>
    <property type="project" value="InterPro"/>
</dbReference>
<evidence type="ECO:0000256" key="9">
    <source>
        <dbReference type="HAMAP-Rule" id="MF_01038"/>
    </source>
</evidence>
<feature type="binding site" evidence="9 12">
    <location>
        <begin position="261"/>
        <end position="264"/>
    </location>
    <ligand>
        <name>substrate</name>
    </ligand>
</feature>
<dbReference type="Pfam" id="PF01676">
    <property type="entry name" value="Metalloenzyme"/>
    <property type="match status" value="1"/>
</dbReference>
<dbReference type="PANTHER" id="PTHR31637:SF0">
    <property type="entry name" value="2,3-BISPHOSPHOGLYCERATE-INDEPENDENT PHOSPHOGLYCERATE MUTASE"/>
    <property type="match status" value="1"/>
</dbReference>
<comment type="subunit">
    <text evidence="9">Monomer.</text>
</comment>
<reference evidence="17" key="1">
    <citation type="submission" date="2017-09" db="EMBL/GenBank/DDBJ databases">
        <title>Depth-based differentiation of microbial function through sediment-hosted aquifers and enrichment of novel symbionts in the deep terrestrial subsurface.</title>
        <authorList>
            <person name="Probst A.J."/>
            <person name="Ladd B."/>
            <person name="Jarett J.K."/>
            <person name="Geller-Mcgrath D.E."/>
            <person name="Sieber C.M.K."/>
            <person name="Emerson J.B."/>
            <person name="Anantharaman K."/>
            <person name="Thomas B.C."/>
            <person name="Malmstrom R."/>
            <person name="Stieglmeier M."/>
            <person name="Klingl A."/>
            <person name="Woyke T."/>
            <person name="Ryan C.M."/>
            <person name="Banfield J.F."/>
        </authorList>
    </citation>
    <scope>NUCLEOTIDE SEQUENCE [LARGE SCALE GENOMIC DNA]</scope>
</reference>
<evidence type="ECO:0000256" key="6">
    <source>
        <dbReference type="ARBA" id="ARBA00023152"/>
    </source>
</evidence>
<evidence type="ECO:0000256" key="13">
    <source>
        <dbReference type="PIRSR" id="PIRSR001492-3"/>
    </source>
</evidence>
<dbReference type="Gene3D" id="3.40.720.10">
    <property type="entry name" value="Alkaline Phosphatase, subunit A"/>
    <property type="match status" value="1"/>
</dbReference>
<evidence type="ECO:0000259" key="14">
    <source>
        <dbReference type="Pfam" id="PF01676"/>
    </source>
</evidence>
<comment type="pathway">
    <text evidence="3 9">Carbohydrate degradation; glycolysis; pyruvate from D-glyceraldehyde 3-phosphate: step 3/5.</text>
</comment>
<feature type="active site" description="Phosphoserine intermediate" evidence="9 11">
    <location>
        <position position="63"/>
    </location>
</feature>
<dbReference type="GO" id="GO:0005829">
    <property type="term" value="C:cytosol"/>
    <property type="evidence" value="ECO:0007669"/>
    <property type="project" value="TreeGrafter"/>
</dbReference>
<feature type="binding site" evidence="9 13">
    <location>
        <position position="63"/>
    </location>
    <ligand>
        <name>Mn(2+)</name>
        <dbReference type="ChEBI" id="CHEBI:29035"/>
        <label>2</label>
    </ligand>
</feature>
<dbReference type="UniPathway" id="UPA00109">
    <property type="reaction ID" value="UER00186"/>
</dbReference>
<dbReference type="GO" id="GO:0030145">
    <property type="term" value="F:manganese ion binding"/>
    <property type="evidence" value="ECO:0007669"/>
    <property type="project" value="UniProtKB-UniRule"/>
</dbReference>
<dbReference type="Gene3D" id="3.40.1450.10">
    <property type="entry name" value="BPG-independent phosphoglycerate mutase, domain B"/>
    <property type="match status" value="1"/>
</dbReference>
<evidence type="ECO:0000313" key="17">
    <source>
        <dbReference type="Proteomes" id="UP000229924"/>
    </source>
</evidence>
<dbReference type="FunFam" id="3.40.1450.10:FF:000002">
    <property type="entry name" value="2,3-bisphosphoglycerate-independent phosphoglycerate mutase"/>
    <property type="match status" value="1"/>
</dbReference>
<feature type="binding site" evidence="9 12">
    <location>
        <position position="124"/>
    </location>
    <ligand>
        <name>substrate</name>
    </ligand>
</feature>
<feature type="binding site" evidence="9 12">
    <location>
        <position position="192"/>
    </location>
    <ligand>
        <name>substrate</name>
    </ligand>
</feature>
<dbReference type="InterPro" id="IPR036646">
    <property type="entry name" value="PGAM_B_sf"/>
</dbReference>
<dbReference type="NCBIfam" id="TIGR01307">
    <property type="entry name" value="pgm_bpd_ind"/>
    <property type="match status" value="1"/>
</dbReference>
<comment type="caution">
    <text evidence="16">The sequence shown here is derived from an EMBL/GenBank/DDBJ whole genome shotgun (WGS) entry which is preliminary data.</text>
</comment>
<name>A0A2M7K102_9BACT</name>
<evidence type="ECO:0000256" key="10">
    <source>
        <dbReference type="NCBIfam" id="TIGR01307"/>
    </source>
</evidence>
<feature type="binding site" evidence="9 12">
    <location>
        <begin position="154"/>
        <end position="155"/>
    </location>
    <ligand>
        <name>substrate</name>
    </ligand>
</feature>
<dbReference type="GO" id="GO:0004619">
    <property type="term" value="F:phosphoglycerate mutase activity"/>
    <property type="evidence" value="ECO:0007669"/>
    <property type="project" value="UniProtKB-UniRule"/>
</dbReference>
<dbReference type="GO" id="GO:0006096">
    <property type="term" value="P:glycolytic process"/>
    <property type="evidence" value="ECO:0007669"/>
    <property type="project" value="UniProtKB-UniRule"/>
</dbReference>
<dbReference type="CDD" id="cd16010">
    <property type="entry name" value="iPGM"/>
    <property type="match status" value="1"/>
</dbReference>
<evidence type="ECO:0000256" key="11">
    <source>
        <dbReference type="PIRSR" id="PIRSR001492-1"/>
    </source>
</evidence>
<dbReference type="InterPro" id="IPR006124">
    <property type="entry name" value="Metalloenzyme"/>
</dbReference>
<comment type="function">
    <text evidence="2 9">Catalyzes the interconversion of 2-phosphoglycerate and 3-phosphoglycerate.</text>
</comment>
<evidence type="ECO:0000256" key="2">
    <source>
        <dbReference type="ARBA" id="ARBA00002315"/>
    </source>
</evidence>
<feature type="binding site" evidence="9 12">
    <location>
        <position position="335"/>
    </location>
    <ligand>
        <name>substrate</name>
    </ligand>
</feature>